<keyword evidence="1" id="KW-0238">DNA-binding</keyword>
<comment type="caution">
    <text evidence="2">The sequence shown here is derived from an EMBL/GenBank/DDBJ whole genome shotgun (WGS) entry which is preliminary data.</text>
</comment>
<evidence type="ECO:0000256" key="1">
    <source>
        <dbReference type="ARBA" id="ARBA00023125"/>
    </source>
</evidence>
<gene>
    <name evidence="2" type="ORF">FEM03_04940</name>
</gene>
<dbReference type="Gene3D" id="1.10.10.10">
    <property type="entry name" value="Winged helix-like DNA-binding domain superfamily/Winged helix DNA-binding domain"/>
    <property type="match status" value="1"/>
</dbReference>
<dbReference type="GO" id="GO:0003700">
    <property type="term" value="F:DNA-binding transcription factor activity"/>
    <property type="evidence" value="ECO:0007669"/>
    <property type="project" value="TreeGrafter"/>
</dbReference>
<dbReference type="PANTHER" id="PTHR33221:SF5">
    <property type="entry name" value="HTH-TYPE TRANSCRIPTIONAL REGULATOR ISCR"/>
    <property type="match status" value="1"/>
</dbReference>
<reference evidence="2 3" key="1">
    <citation type="submission" date="2019-05" db="EMBL/GenBank/DDBJ databases">
        <title>Verrucobacter flavum gen. nov., sp. nov. a new member of the family Verrucomicrobiaceae.</title>
        <authorList>
            <person name="Szuroczki S."/>
            <person name="Abbaszade G."/>
            <person name="Szabo A."/>
            <person name="Felfoldi T."/>
            <person name="Schumann P."/>
            <person name="Boka K."/>
            <person name="Keki Z."/>
            <person name="Toumi M."/>
            <person name="Toth E."/>
        </authorList>
    </citation>
    <scope>NUCLEOTIDE SEQUENCE [LARGE SCALE GENOMIC DNA]</scope>
    <source>
        <strain evidence="2 3">MG-N-17</strain>
    </source>
</reference>
<dbReference type="EMBL" id="VAUV01000003">
    <property type="protein sequence ID" value="TLD72075.1"/>
    <property type="molecule type" value="Genomic_DNA"/>
</dbReference>
<dbReference type="AlphaFoldDB" id="A0A5R8KJG5"/>
<dbReference type="NCBIfam" id="TIGR00738">
    <property type="entry name" value="rrf2_super"/>
    <property type="match status" value="1"/>
</dbReference>
<dbReference type="Pfam" id="PF02082">
    <property type="entry name" value="Rrf2"/>
    <property type="match status" value="1"/>
</dbReference>
<dbReference type="InterPro" id="IPR036388">
    <property type="entry name" value="WH-like_DNA-bd_sf"/>
</dbReference>
<dbReference type="InterPro" id="IPR036390">
    <property type="entry name" value="WH_DNA-bd_sf"/>
</dbReference>
<protein>
    <submittedName>
        <fullName evidence="2">Rrf2 family transcriptional regulator</fullName>
    </submittedName>
</protein>
<dbReference type="PROSITE" id="PS51197">
    <property type="entry name" value="HTH_RRF2_2"/>
    <property type="match status" value="1"/>
</dbReference>
<dbReference type="PANTHER" id="PTHR33221">
    <property type="entry name" value="WINGED HELIX-TURN-HELIX TRANSCRIPTIONAL REGULATOR, RRF2 FAMILY"/>
    <property type="match status" value="1"/>
</dbReference>
<dbReference type="GO" id="GO:0003677">
    <property type="term" value="F:DNA binding"/>
    <property type="evidence" value="ECO:0007669"/>
    <property type="project" value="UniProtKB-KW"/>
</dbReference>
<accession>A0A5R8KJG5</accession>
<evidence type="ECO:0000313" key="3">
    <source>
        <dbReference type="Proteomes" id="UP000306196"/>
    </source>
</evidence>
<organism evidence="2 3">
    <name type="scientific">Phragmitibacter flavus</name>
    <dbReference type="NCBI Taxonomy" id="2576071"/>
    <lineage>
        <taxon>Bacteria</taxon>
        <taxon>Pseudomonadati</taxon>
        <taxon>Verrucomicrobiota</taxon>
        <taxon>Verrucomicrobiia</taxon>
        <taxon>Verrucomicrobiales</taxon>
        <taxon>Verrucomicrobiaceae</taxon>
        <taxon>Phragmitibacter</taxon>
    </lineage>
</organism>
<dbReference type="OrthoDB" id="9808360at2"/>
<dbReference type="GO" id="GO:0005829">
    <property type="term" value="C:cytosol"/>
    <property type="evidence" value="ECO:0007669"/>
    <property type="project" value="TreeGrafter"/>
</dbReference>
<dbReference type="RefSeq" id="WP_138085079.1">
    <property type="nucleotide sequence ID" value="NZ_VAUV01000003.1"/>
</dbReference>
<dbReference type="Proteomes" id="UP000306196">
    <property type="component" value="Unassembled WGS sequence"/>
</dbReference>
<proteinExistence type="predicted"/>
<keyword evidence="3" id="KW-1185">Reference proteome</keyword>
<dbReference type="InterPro" id="IPR000944">
    <property type="entry name" value="Tscrpt_reg_Rrf2"/>
</dbReference>
<dbReference type="SUPFAM" id="SSF46785">
    <property type="entry name" value="Winged helix' DNA-binding domain"/>
    <property type="match status" value="1"/>
</dbReference>
<evidence type="ECO:0000313" key="2">
    <source>
        <dbReference type="EMBL" id="TLD72075.1"/>
    </source>
</evidence>
<name>A0A5R8KJG5_9BACT</name>
<sequence length="192" mass="21006">MKLTKKGEYALRTLIQLGVAHRTGKDVVSVSSLAASEKLPFKFLEQILFTLRGAGYIESKRGKVGGARLAKPQNEIRMGEIVRLIDGKLAPIGCASETEYEACTCPDEDHCGLRMLMIDVRNAIANILDRYTLHDVVEVTLRKLERDGLAVIPANITSATSDRCSTGYASRPRHADPADGFLAFLNDTKKSA</sequence>